<dbReference type="PANTHER" id="PTHR21580:SF28">
    <property type="entry name" value="BOREALIN N-TERMINAL DOMAIN-CONTAINING PROTEIN-RELATED"/>
    <property type="match status" value="1"/>
</dbReference>
<evidence type="ECO:0000313" key="2">
    <source>
        <dbReference type="Proteomes" id="UP001168972"/>
    </source>
</evidence>
<comment type="caution">
    <text evidence="1">The sequence shown here is derived from an EMBL/GenBank/DDBJ whole genome shotgun (WGS) entry which is preliminary data.</text>
</comment>
<keyword evidence="2" id="KW-1185">Reference proteome</keyword>
<reference evidence="1" key="2">
    <citation type="submission" date="2023-03" db="EMBL/GenBank/DDBJ databases">
        <authorList>
            <person name="Inwood S.N."/>
            <person name="Skelly J.G."/>
            <person name="Guhlin J."/>
            <person name="Harrop T.W.R."/>
            <person name="Goldson S.G."/>
            <person name="Dearden P.K."/>
        </authorList>
    </citation>
    <scope>NUCLEOTIDE SEQUENCE</scope>
    <source>
        <strain evidence="1">Lincoln</strain>
        <tissue evidence="1">Whole body</tissue>
    </source>
</reference>
<dbReference type="GO" id="GO:0005856">
    <property type="term" value="C:cytoskeleton"/>
    <property type="evidence" value="ECO:0007669"/>
    <property type="project" value="TreeGrafter"/>
</dbReference>
<reference evidence="1" key="1">
    <citation type="journal article" date="2023" name="bioRxiv">
        <title>Scaffold-level genome assemblies of two parasitoid biocontrol wasps reveal the parthenogenesis mechanism and an associated novel virus.</title>
        <authorList>
            <person name="Inwood S."/>
            <person name="Skelly J."/>
            <person name="Guhlin J."/>
            <person name="Harrop T."/>
            <person name="Goldson S."/>
            <person name="Dearden P."/>
        </authorList>
    </citation>
    <scope>NUCLEOTIDE SEQUENCE</scope>
    <source>
        <strain evidence="1">Lincoln</strain>
        <tissue evidence="1">Whole body</tissue>
    </source>
</reference>
<organism evidence="1 2">
    <name type="scientific">Microctonus hyperodae</name>
    <name type="common">Parasitoid wasp</name>
    <dbReference type="NCBI Taxonomy" id="165561"/>
    <lineage>
        <taxon>Eukaryota</taxon>
        <taxon>Metazoa</taxon>
        <taxon>Ecdysozoa</taxon>
        <taxon>Arthropoda</taxon>
        <taxon>Hexapoda</taxon>
        <taxon>Insecta</taxon>
        <taxon>Pterygota</taxon>
        <taxon>Neoptera</taxon>
        <taxon>Endopterygota</taxon>
        <taxon>Hymenoptera</taxon>
        <taxon>Apocrita</taxon>
        <taxon>Ichneumonoidea</taxon>
        <taxon>Braconidae</taxon>
        <taxon>Euphorinae</taxon>
        <taxon>Microctonus</taxon>
    </lineage>
</organism>
<dbReference type="InterPro" id="IPR010736">
    <property type="entry name" value="SHIPPO-rpt"/>
</dbReference>
<dbReference type="InterPro" id="IPR051291">
    <property type="entry name" value="CIMAP"/>
</dbReference>
<protein>
    <submittedName>
        <fullName evidence="1">Uncharacterized protein</fullName>
    </submittedName>
</protein>
<gene>
    <name evidence="1" type="ORF">PV327_010925</name>
</gene>
<name>A0AA39C928_MICHY</name>
<evidence type="ECO:0000313" key="1">
    <source>
        <dbReference type="EMBL" id="KAK0159859.1"/>
    </source>
</evidence>
<dbReference type="EMBL" id="JAQQBR010001836">
    <property type="protein sequence ID" value="KAK0159859.1"/>
    <property type="molecule type" value="Genomic_DNA"/>
</dbReference>
<dbReference type="Pfam" id="PF07004">
    <property type="entry name" value="SHIPPO-rpt"/>
    <property type="match status" value="3"/>
</dbReference>
<sequence>MNIGLCACVYLCMAAYLVNNFYLFSAPNVYTLPSALGGTKEGNKRTAPAYSMASRQKMSIDDRILVPGPGAYDVIRPDIVRVKSAAYTMSGRYQLPNDHVKIPAPGAYNPEKVILNFPPAHTFGIKHSPYICSLKDI</sequence>
<proteinExistence type="predicted"/>
<accession>A0AA39C928</accession>
<dbReference type="AlphaFoldDB" id="A0AA39C928"/>
<dbReference type="PANTHER" id="PTHR21580">
    <property type="entry name" value="SHIPPO-1-RELATED"/>
    <property type="match status" value="1"/>
</dbReference>
<dbReference type="Proteomes" id="UP001168972">
    <property type="component" value="Unassembled WGS sequence"/>
</dbReference>